<dbReference type="EMBL" id="MLJW01005717">
    <property type="protein sequence ID" value="OIQ67767.1"/>
    <property type="molecule type" value="Genomic_DNA"/>
</dbReference>
<organism evidence="1">
    <name type="scientific">mine drainage metagenome</name>
    <dbReference type="NCBI Taxonomy" id="410659"/>
    <lineage>
        <taxon>unclassified sequences</taxon>
        <taxon>metagenomes</taxon>
        <taxon>ecological metagenomes</taxon>
    </lineage>
</organism>
<dbReference type="AlphaFoldDB" id="A0A1J5PJ39"/>
<sequence>MAHRAFDTYRLPSLATGKASRSVFVLRGANVPKSSALFAKKFRFAETAAGDLVDVDKAARIAAQASG</sequence>
<protein>
    <submittedName>
        <fullName evidence="1">Uncharacterized protein</fullName>
    </submittedName>
</protein>
<evidence type="ECO:0000313" key="1">
    <source>
        <dbReference type="EMBL" id="OIQ67767.1"/>
    </source>
</evidence>
<accession>A0A1J5PJ39</accession>
<gene>
    <name evidence="1" type="ORF">GALL_506530</name>
</gene>
<proteinExistence type="predicted"/>
<reference evidence="1" key="1">
    <citation type="submission" date="2016-10" db="EMBL/GenBank/DDBJ databases">
        <title>Sequence of Gallionella enrichment culture.</title>
        <authorList>
            <person name="Poehlein A."/>
            <person name="Muehling M."/>
            <person name="Daniel R."/>
        </authorList>
    </citation>
    <scope>NUCLEOTIDE SEQUENCE</scope>
</reference>
<comment type="caution">
    <text evidence="1">The sequence shown here is derived from an EMBL/GenBank/DDBJ whole genome shotgun (WGS) entry which is preliminary data.</text>
</comment>
<name>A0A1J5PJ39_9ZZZZ</name>